<dbReference type="EMBL" id="FNHH01000032">
    <property type="protein sequence ID" value="SDM99382.1"/>
    <property type="molecule type" value="Genomic_DNA"/>
</dbReference>
<gene>
    <name evidence="5" type="ORF">SAMN05421813_1328</name>
</gene>
<feature type="binding site" evidence="3">
    <location>
        <position position="118"/>
    </location>
    <ligand>
        <name>substrate</name>
    </ligand>
</feature>
<evidence type="ECO:0000256" key="2">
    <source>
        <dbReference type="PIRSR" id="PIRSR605511-1"/>
    </source>
</evidence>
<protein>
    <submittedName>
        <fullName evidence="5">Sugar lactone lactonase YvrE</fullName>
    </submittedName>
</protein>
<evidence type="ECO:0000313" key="6">
    <source>
        <dbReference type="Proteomes" id="UP000199226"/>
    </source>
</evidence>
<proteinExistence type="inferred from homology"/>
<dbReference type="GO" id="GO:0004341">
    <property type="term" value="F:gluconolactonase activity"/>
    <property type="evidence" value="ECO:0007669"/>
    <property type="project" value="TreeGrafter"/>
</dbReference>
<dbReference type="SUPFAM" id="SSF63829">
    <property type="entry name" value="Calcium-dependent phosphotriesterase"/>
    <property type="match status" value="1"/>
</dbReference>
<evidence type="ECO:0000256" key="1">
    <source>
        <dbReference type="ARBA" id="ARBA00008853"/>
    </source>
</evidence>
<keyword evidence="3" id="KW-0862">Zinc</keyword>
<feature type="binding site" evidence="3">
    <location>
        <position position="15"/>
    </location>
    <ligand>
        <name>a divalent metal cation</name>
        <dbReference type="ChEBI" id="CHEBI:60240"/>
    </ligand>
</feature>
<dbReference type="GO" id="GO:0005509">
    <property type="term" value="F:calcium ion binding"/>
    <property type="evidence" value="ECO:0007669"/>
    <property type="project" value="TreeGrafter"/>
</dbReference>
<dbReference type="GO" id="GO:0019853">
    <property type="term" value="P:L-ascorbic acid biosynthetic process"/>
    <property type="evidence" value="ECO:0007669"/>
    <property type="project" value="TreeGrafter"/>
</dbReference>
<dbReference type="PANTHER" id="PTHR10907">
    <property type="entry name" value="REGUCALCIN"/>
    <property type="match status" value="1"/>
</dbReference>
<dbReference type="OrthoDB" id="2633250at2"/>
<dbReference type="Pfam" id="PF08450">
    <property type="entry name" value="SGL"/>
    <property type="match status" value="1"/>
</dbReference>
<dbReference type="Proteomes" id="UP000199226">
    <property type="component" value="Unassembled WGS sequence"/>
</dbReference>
<dbReference type="InterPro" id="IPR005511">
    <property type="entry name" value="SMP-30"/>
</dbReference>
<dbReference type="PRINTS" id="PR01790">
    <property type="entry name" value="SMP30FAMILY"/>
</dbReference>
<comment type="cofactor">
    <cofactor evidence="3">
        <name>Zn(2+)</name>
        <dbReference type="ChEBI" id="CHEBI:29105"/>
    </cofactor>
    <text evidence="3">Binds 1 divalent metal cation per subunit.</text>
</comment>
<dbReference type="STRING" id="990371.SAMN05421813_1328"/>
<name>A0A1G9XRC7_9SPHI</name>
<dbReference type="InterPro" id="IPR013658">
    <property type="entry name" value="SGL"/>
</dbReference>
<comment type="similarity">
    <text evidence="1">Belongs to the SMP-30/CGR1 family.</text>
</comment>
<feature type="domain" description="SMP-30/Gluconolactonase/LRE-like region" evidence="4">
    <location>
        <begin position="13"/>
        <end position="255"/>
    </location>
</feature>
<dbReference type="PANTHER" id="PTHR10907:SF47">
    <property type="entry name" value="REGUCALCIN"/>
    <property type="match status" value="1"/>
</dbReference>
<feature type="binding site" evidence="3">
    <location>
        <position position="100"/>
    </location>
    <ligand>
        <name>substrate</name>
    </ligand>
</feature>
<organism evidence="5 6">
    <name type="scientific">Daejeonella rubra</name>
    <dbReference type="NCBI Taxonomy" id="990371"/>
    <lineage>
        <taxon>Bacteria</taxon>
        <taxon>Pseudomonadati</taxon>
        <taxon>Bacteroidota</taxon>
        <taxon>Sphingobacteriia</taxon>
        <taxon>Sphingobacteriales</taxon>
        <taxon>Sphingobacteriaceae</taxon>
        <taxon>Daejeonella</taxon>
    </lineage>
</organism>
<keyword evidence="3" id="KW-0479">Metal-binding</keyword>
<feature type="binding site" evidence="3">
    <location>
        <position position="146"/>
    </location>
    <ligand>
        <name>a divalent metal cation</name>
        <dbReference type="ChEBI" id="CHEBI:60240"/>
    </ligand>
</feature>
<dbReference type="AlphaFoldDB" id="A0A1G9XRC7"/>
<accession>A0A1G9XRC7</accession>
<sequence>MKASVLHPSQCILGEGPIWHAERKCCYWVDIESGILFEYNWISRSTRTWTFDYQVTMVCPGQNNSLILGLNGGIGRFDPESEKLEYILNVETENQDIRCNDGACDSKGRLWIGSMHKEFKEDAASLYVIDKDLKINKVLDDLTISNGLAWSPDNSRLYFIDSPTRVVQSFLFREETGEIKFEKNVIEIPSELGIPDGMTIDQEGMLWIAHWGGYGIYRWNPYDGSLLDKIEIPAPYVTSCTFAGENLDHLVITTAKGDLNQADLARYPESGNTFWIKLEVKGFESNKCIF</sequence>
<evidence type="ECO:0000313" key="5">
    <source>
        <dbReference type="EMBL" id="SDM99382.1"/>
    </source>
</evidence>
<feature type="binding site" evidence="3">
    <location>
        <position position="196"/>
    </location>
    <ligand>
        <name>a divalent metal cation</name>
        <dbReference type="ChEBI" id="CHEBI:60240"/>
    </ligand>
</feature>
<feature type="active site" description="Proton donor/acceptor" evidence="2">
    <location>
        <position position="196"/>
    </location>
</feature>
<reference evidence="6" key="1">
    <citation type="submission" date="2016-10" db="EMBL/GenBank/DDBJ databases">
        <authorList>
            <person name="Varghese N."/>
            <person name="Submissions S."/>
        </authorList>
    </citation>
    <scope>NUCLEOTIDE SEQUENCE [LARGE SCALE GENOMIC DNA]</scope>
    <source>
        <strain evidence="6">DSM 24536</strain>
    </source>
</reference>
<evidence type="ECO:0000256" key="3">
    <source>
        <dbReference type="PIRSR" id="PIRSR605511-2"/>
    </source>
</evidence>
<dbReference type="InterPro" id="IPR011042">
    <property type="entry name" value="6-blade_b-propeller_TolB-like"/>
</dbReference>
<dbReference type="RefSeq" id="WP_090706649.1">
    <property type="nucleotide sequence ID" value="NZ_FNHH01000032.1"/>
</dbReference>
<evidence type="ECO:0000259" key="4">
    <source>
        <dbReference type="Pfam" id="PF08450"/>
    </source>
</evidence>
<feature type="binding site" evidence="3">
    <location>
        <position position="98"/>
    </location>
    <ligand>
        <name>substrate</name>
    </ligand>
</feature>
<keyword evidence="6" id="KW-1185">Reference proteome</keyword>
<dbReference type="Gene3D" id="2.120.10.30">
    <property type="entry name" value="TolB, C-terminal domain"/>
    <property type="match status" value="1"/>
</dbReference>